<name>A0A1D2JKN4_PARBR</name>
<evidence type="ECO:0000256" key="1">
    <source>
        <dbReference type="SAM" id="MobiDB-lite"/>
    </source>
</evidence>
<organism evidence="2 3">
    <name type="scientific">Paracoccidioides brasiliensis</name>
    <dbReference type="NCBI Taxonomy" id="121759"/>
    <lineage>
        <taxon>Eukaryota</taxon>
        <taxon>Fungi</taxon>
        <taxon>Dikarya</taxon>
        <taxon>Ascomycota</taxon>
        <taxon>Pezizomycotina</taxon>
        <taxon>Eurotiomycetes</taxon>
        <taxon>Eurotiomycetidae</taxon>
        <taxon>Onygenales</taxon>
        <taxon>Ajellomycetaceae</taxon>
        <taxon>Paracoccidioides</taxon>
    </lineage>
</organism>
<proteinExistence type="predicted"/>
<feature type="compositionally biased region" description="Basic residues" evidence="1">
    <location>
        <begin position="1"/>
        <end position="11"/>
    </location>
</feature>
<feature type="region of interest" description="Disordered" evidence="1">
    <location>
        <begin position="1"/>
        <end position="26"/>
    </location>
</feature>
<dbReference type="Proteomes" id="UP000242814">
    <property type="component" value="Unassembled WGS sequence"/>
</dbReference>
<accession>A0A1D2JKN4</accession>
<dbReference type="AlphaFoldDB" id="A0A1D2JKN4"/>
<dbReference type="VEuPathDB" id="FungiDB:PABG_11028"/>
<dbReference type="VEuPathDB" id="FungiDB:PADG_02441"/>
<sequence>MRSIPKNHKRPGQNGSTKMLGRSNSNILPLETSVNETGSVRKASQALGHNLESWKVKKFSLTIAPTPQREEGKGNIGATLKPSLTRPIVEGEDRVKISFGQIVRSTYGVALLFCESVLHIVSISSNIRISKHARNINQQQERKKRCQRMTAVEARNPTNAIDFGHLEPK</sequence>
<reference evidence="2 3" key="1">
    <citation type="submission" date="2016-06" db="EMBL/GenBank/DDBJ databases">
        <authorList>
            <person name="Kjaerup R.B."/>
            <person name="Dalgaard T.S."/>
            <person name="Juul-Madsen H.R."/>
        </authorList>
    </citation>
    <scope>NUCLEOTIDE SEQUENCE [LARGE SCALE GENOMIC DNA]</scope>
    <source>
        <strain evidence="2 3">Pb300</strain>
    </source>
</reference>
<evidence type="ECO:0000313" key="2">
    <source>
        <dbReference type="EMBL" id="ODH39827.1"/>
    </source>
</evidence>
<evidence type="ECO:0000313" key="3">
    <source>
        <dbReference type="Proteomes" id="UP000242814"/>
    </source>
</evidence>
<dbReference type="EMBL" id="LZYO01000047">
    <property type="protein sequence ID" value="ODH39827.1"/>
    <property type="molecule type" value="Genomic_DNA"/>
</dbReference>
<comment type="caution">
    <text evidence="2">The sequence shown here is derived from an EMBL/GenBank/DDBJ whole genome shotgun (WGS) entry which is preliminary data.</text>
</comment>
<gene>
    <name evidence="2" type="ORF">ACO22_01770</name>
</gene>
<protein>
    <submittedName>
        <fullName evidence="2">Uncharacterized protein</fullName>
    </submittedName>
</protein>
<feature type="compositionally biased region" description="Polar residues" evidence="1">
    <location>
        <begin position="13"/>
        <end position="26"/>
    </location>
</feature>